<dbReference type="SUPFAM" id="SSF52029">
    <property type="entry name" value="GroEL apical domain-like"/>
    <property type="match status" value="1"/>
</dbReference>
<evidence type="ECO:0000256" key="2">
    <source>
        <dbReference type="ARBA" id="ARBA00022741"/>
    </source>
</evidence>
<evidence type="ECO:0000256" key="3">
    <source>
        <dbReference type="ARBA" id="ARBA00022840"/>
    </source>
</evidence>
<dbReference type="GO" id="GO:0140662">
    <property type="term" value="F:ATP-dependent protein folding chaperone"/>
    <property type="evidence" value="ECO:0007669"/>
    <property type="project" value="InterPro"/>
</dbReference>
<keyword evidence="4" id="KW-0143">Chaperone</keyword>
<dbReference type="SUPFAM" id="SSF48592">
    <property type="entry name" value="GroEL equatorial domain-like"/>
    <property type="match status" value="1"/>
</dbReference>
<dbReference type="AlphaFoldDB" id="R4V4P6"/>
<organism evidence="5">
    <name type="scientific">Coptotermes formosanus</name>
    <name type="common">Formosan subterranean termite</name>
    <dbReference type="NCBI Taxonomy" id="36987"/>
    <lineage>
        <taxon>Eukaryota</taxon>
        <taxon>Metazoa</taxon>
        <taxon>Ecdysozoa</taxon>
        <taxon>Arthropoda</taxon>
        <taxon>Hexapoda</taxon>
        <taxon>Insecta</taxon>
        <taxon>Pterygota</taxon>
        <taxon>Neoptera</taxon>
        <taxon>Polyneoptera</taxon>
        <taxon>Dictyoptera</taxon>
        <taxon>Blattodea</taxon>
        <taxon>Blattoidea</taxon>
        <taxon>Termitoidae</taxon>
        <taxon>Rhinotermitidae</taxon>
        <taxon>Coptotermes</taxon>
    </lineage>
</organism>
<dbReference type="Gene3D" id="1.10.560.10">
    <property type="entry name" value="GroEL-like equatorial domain"/>
    <property type="match status" value="1"/>
</dbReference>
<dbReference type="InterPro" id="IPR027413">
    <property type="entry name" value="GROEL-like_equatorial_sf"/>
</dbReference>
<evidence type="ECO:0000256" key="4">
    <source>
        <dbReference type="ARBA" id="ARBA00023186"/>
    </source>
</evidence>
<dbReference type="GO" id="GO:0005524">
    <property type="term" value="F:ATP binding"/>
    <property type="evidence" value="ECO:0007669"/>
    <property type="project" value="UniProtKB-KW"/>
</dbReference>
<dbReference type="InterPro" id="IPR027410">
    <property type="entry name" value="TCP-1-like_intermed_sf"/>
</dbReference>
<keyword evidence="3" id="KW-0067">ATP-binding</keyword>
<dbReference type="PANTHER" id="PTHR11353">
    <property type="entry name" value="CHAPERONIN"/>
    <property type="match status" value="1"/>
</dbReference>
<reference evidence="5" key="1">
    <citation type="submission" date="2013-03" db="EMBL/GenBank/DDBJ databases">
        <title>Immune-Related transcriptome of Coptotermes formosanus Shiraki workers: the defense mechanism.</title>
        <authorList>
            <person name="Hussain A."/>
            <person name="Li Y.F."/>
            <person name="Wen S.Y."/>
        </authorList>
    </citation>
    <scope>NUCLEOTIDE SEQUENCE</scope>
</reference>
<dbReference type="InterPro" id="IPR002423">
    <property type="entry name" value="Cpn60/GroEL/TCP-1"/>
</dbReference>
<dbReference type="Pfam" id="PF00118">
    <property type="entry name" value="Cpn60_TCP1"/>
    <property type="match status" value="1"/>
</dbReference>
<evidence type="ECO:0000313" key="5">
    <source>
        <dbReference type="EMBL" id="AGM32838.1"/>
    </source>
</evidence>
<dbReference type="InterPro" id="IPR027409">
    <property type="entry name" value="GroEL-like_apical_dom_sf"/>
</dbReference>
<name>R4V4P6_COPFO</name>
<comment type="similarity">
    <text evidence="1">Belongs to the TCP-1 chaperonin family.</text>
</comment>
<protein>
    <submittedName>
        <fullName evidence="5">Chaperonin family, CCT zeta subunit</fullName>
    </submittedName>
</protein>
<dbReference type="InterPro" id="IPR017998">
    <property type="entry name" value="Chaperone_TCP-1"/>
</dbReference>
<sequence length="270" mass="29344">MINAERAFVDGKVNKIIALKNLVCANGEDFLVVNMKGIDTGSLELLQKVGISAVRRAKLRNMERTTLACGGRQMNSVETLSKDCLGWAGHVYEETIGEDKWVFIEEVKEPKSVTILMKGPNQPPLKRIQDAVKDGLRAVNNAMEAKFVVPGAGAFEVALYNHLMEFRKKVEGKDRLGIEAFAAACLEIPRVIAKNASHDCVDVLVRLEAAADKGQIAGVGIEKGDPIDPIALGIWDNVIVKRHQLQSAPAIASQLLAIDEVIRAGGKVQK</sequence>
<dbReference type="Gene3D" id="3.50.7.10">
    <property type="entry name" value="GroEL"/>
    <property type="match status" value="1"/>
</dbReference>
<keyword evidence="2" id="KW-0547">Nucleotide-binding</keyword>
<accession>R4V4P6</accession>
<proteinExistence type="evidence at transcript level"/>
<dbReference type="Gene3D" id="3.30.260.10">
    <property type="entry name" value="TCP-1-like chaperonin intermediate domain"/>
    <property type="match status" value="1"/>
</dbReference>
<dbReference type="EMBL" id="KC741014">
    <property type="protein sequence ID" value="AGM32838.1"/>
    <property type="molecule type" value="mRNA"/>
</dbReference>
<evidence type="ECO:0000256" key="1">
    <source>
        <dbReference type="ARBA" id="ARBA00008020"/>
    </source>
</evidence>